<name>A0A4Y2Q038_ARAVE</name>
<evidence type="ECO:0000313" key="2">
    <source>
        <dbReference type="Proteomes" id="UP000499080"/>
    </source>
</evidence>
<organism evidence="1 2">
    <name type="scientific">Araneus ventricosus</name>
    <name type="common">Orbweaver spider</name>
    <name type="synonym">Epeira ventricosa</name>
    <dbReference type="NCBI Taxonomy" id="182803"/>
    <lineage>
        <taxon>Eukaryota</taxon>
        <taxon>Metazoa</taxon>
        <taxon>Ecdysozoa</taxon>
        <taxon>Arthropoda</taxon>
        <taxon>Chelicerata</taxon>
        <taxon>Arachnida</taxon>
        <taxon>Araneae</taxon>
        <taxon>Araneomorphae</taxon>
        <taxon>Entelegynae</taxon>
        <taxon>Araneoidea</taxon>
        <taxon>Araneidae</taxon>
        <taxon>Araneus</taxon>
    </lineage>
</organism>
<proteinExistence type="predicted"/>
<dbReference type="EMBL" id="BGPR01012471">
    <property type="protein sequence ID" value="GBN56220.1"/>
    <property type="molecule type" value="Genomic_DNA"/>
</dbReference>
<sequence length="93" mass="10260">MFVGICHSTDRDYCSVFSDEGDVPILSFTTFTSRTVRLSEFYHVHMGSLIADPHATSFRDPGTSGETPLSSPQCYCILLFSEPKTSLSPYPSS</sequence>
<comment type="caution">
    <text evidence="1">The sequence shown here is derived from an EMBL/GenBank/DDBJ whole genome shotgun (WGS) entry which is preliminary data.</text>
</comment>
<accession>A0A4Y2Q038</accession>
<dbReference type="AlphaFoldDB" id="A0A4Y2Q038"/>
<keyword evidence="2" id="KW-1185">Reference proteome</keyword>
<evidence type="ECO:0000313" key="1">
    <source>
        <dbReference type="EMBL" id="GBN56220.1"/>
    </source>
</evidence>
<gene>
    <name evidence="1" type="ORF">AVEN_222486_1</name>
</gene>
<protein>
    <submittedName>
        <fullName evidence="1">Uncharacterized protein</fullName>
    </submittedName>
</protein>
<reference evidence="1 2" key="1">
    <citation type="journal article" date="2019" name="Sci. Rep.">
        <title>Orb-weaving spider Araneus ventricosus genome elucidates the spidroin gene catalogue.</title>
        <authorList>
            <person name="Kono N."/>
            <person name="Nakamura H."/>
            <person name="Ohtoshi R."/>
            <person name="Moran D.A.P."/>
            <person name="Shinohara A."/>
            <person name="Yoshida Y."/>
            <person name="Fujiwara M."/>
            <person name="Mori M."/>
            <person name="Tomita M."/>
            <person name="Arakawa K."/>
        </authorList>
    </citation>
    <scope>NUCLEOTIDE SEQUENCE [LARGE SCALE GENOMIC DNA]</scope>
</reference>
<dbReference type="Proteomes" id="UP000499080">
    <property type="component" value="Unassembled WGS sequence"/>
</dbReference>